<accession>A0A9P7YCG7</accession>
<sequence>MSEVIYIGIWTDYDRGAVLGKVLTLPTRTATILVTTLAILVTIMANRSWKIWRFLLHHLLHHSQGRTIEHSTVKQQQVVLRNSETAGGAIVSLIELTLKCRRDGRPLSAVASRLPLILFGLVHWMTFIALGILTSQINVGRIVRSAETTGCGLWLPSDSLSGLENTLTSNGLIVNATLAADNYVRNCYNNESSRISECNKFVERVIPQFSEMVQCPFRDKEICSLPDKEAIAFTSGNISFSDLGLNSRFARMLSVRRRTVCSPIALEPFLYDDEANQAALKSLGHDRMDEPELHAYAYTLDHQGQNLTGIYRRHEAGDYDLTTRMALNETFALEPLKPQEPSMEVSIITLRGRTILFVEPSSDPLFYAQDRRNGTDFEYYLMGRPLNSIACQEMAEICSSITGNCSNWQGLSALWTRNNRIALLGSHINDTEATAIYDAVEHAISYSGIFYAVGGRGNSALQATRNTYQGVQHQISENQWKIELEQWFKTTLAGLQIAPYRMVVMPDLDRNRVYNLRNGSDPICSMVKFRSPEHASLSLLGIMIILVFSVVITALSYCDSVLNMAHTTRMLGVLTPWKQDDYLHLLDKAEGINENLHAADAFDETKSNDTPISYRTSVLCAPVSQPEVIRRKPLPV</sequence>
<protein>
    <submittedName>
        <fullName evidence="2">Uncharacterized protein</fullName>
    </submittedName>
</protein>
<feature type="transmembrane region" description="Helical" evidence="1">
    <location>
        <begin position="25"/>
        <end position="45"/>
    </location>
</feature>
<organism evidence="2 3">
    <name type="scientific">Amylocarpus encephaloides</name>
    <dbReference type="NCBI Taxonomy" id="45428"/>
    <lineage>
        <taxon>Eukaryota</taxon>
        <taxon>Fungi</taxon>
        <taxon>Dikarya</taxon>
        <taxon>Ascomycota</taxon>
        <taxon>Pezizomycotina</taxon>
        <taxon>Leotiomycetes</taxon>
        <taxon>Helotiales</taxon>
        <taxon>Helotiales incertae sedis</taxon>
        <taxon>Amylocarpus</taxon>
    </lineage>
</organism>
<comment type="caution">
    <text evidence="2">The sequence shown here is derived from an EMBL/GenBank/DDBJ whole genome shotgun (WGS) entry which is preliminary data.</text>
</comment>
<keyword evidence="3" id="KW-1185">Reference proteome</keyword>
<evidence type="ECO:0000313" key="2">
    <source>
        <dbReference type="EMBL" id="KAG9231184.1"/>
    </source>
</evidence>
<keyword evidence="1" id="KW-0472">Membrane</keyword>
<gene>
    <name evidence="2" type="ORF">BJ875DRAFT_487262</name>
</gene>
<reference evidence="2" key="1">
    <citation type="journal article" date="2021" name="IMA Fungus">
        <title>Genomic characterization of three marine fungi, including Emericellopsis atlantica sp. nov. with signatures of a generalist lifestyle and marine biomass degradation.</title>
        <authorList>
            <person name="Hagestad O.C."/>
            <person name="Hou L."/>
            <person name="Andersen J.H."/>
            <person name="Hansen E.H."/>
            <person name="Altermark B."/>
            <person name="Li C."/>
            <person name="Kuhnert E."/>
            <person name="Cox R.J."/>
            <person name="Crous P.W."/>
            <person name="Spatafora J.W."/>
            <person name="Lail K."/>
            <person name="Amirebrahimi M."/>
            <person name="Lipzen A."/>
            <person name="Pangilinan J."/>
            <person name="Andreopoulos W."/>
            <person name="Hayes R.D."/>
            <person name="Ng V."/>
            <person name="Grigoriev I.V."/>
            <person name="Jackson S.A."/>
            <person name="Sutton T.D.S."/>
            <person name="Dobson A.D.W."/>
            <person name="Rama T."/>
        </authorList>
    </citation>
    <scope>NUCLEOTIDE SEQUENCE</scope>
    <source>
        <strain evidence="2">TRa018bII</strain>
    </source>
</reference>
<dbReference type="Proteomes" id="UP000824998">
    <property type="component" value="Unassembled WGS sequence"/>
</dbReference>
<evidence type="ECO:0000313" key="3">
    <source>
        <dbReference type="Proteomes" id="UP000824998"/>
    </source>
</evidence>
<dbReference type="AlphaFoldDB" id="A0A9P7YCG7"/>
<keyword evidence="1" id="KW-0812">Transmembrane</keyword>
<feature type="transmembrane region" description="Helical" evidence="1">
    <location>
        <begin position="535"/>
        <end position="558"/>
    </location>
</feature>
<dbReference type="OrthoDB" id="3540210at2759"/>
<proteinExistence type="predicted"/>
<evidence type="ECO:0000256" key="1">
    <source>
        <dbReference type="SAM" id="Phobius"/>
    </source>
</evidence>
<keyword evidence="1" id="KW-1133">Transmembrane helix</keyword>
<feature type="transmembrane region" description="Helical" evidence="1">
    <location>
        <begin position="114"/>
        <end position="133"/>
    </location>
</feature>
<name>A0A9P7YCG7_9HELO</name>
<dbReference type="EMBL" id="MU251619">
    <property type="protein sequence ID" value="KAG9231184.1"/>
    <property type="molecule type" value="Genomic_DNA"/>
</dbReference>